<feature type="compositionally biased region" description="Low complexity" evidence="1">
    <location>
        <begin position="56"/>
        <end position="77"/>
    </location>
</feature>
<organism evidence="2 3">
    <name type="scientific">Desulforamulus ferrireducens</name>
    <dbReference type="NCBI Taxonomy" id="1833852"/>
    <lineage>
        <taxon>Bacteria</taxon>
        <taxon>Bacillati</taxon>
        <taxon>Bacillota</taxon>
        <taxon>Clostridia</taxon>
        <taxon>Eubacteriales</taxon>
        <taxon>Peptococcaceae</taxon>
        <taxon>Desulforamulus</taxon>
    </lineage>
</organism>
<dbReference type="RefSeq" id="WP_077714692.1">
    <property type="nucleotide sequence ID" value="NZ_CP019698.1"/>
</dbReference>
<dbReference type="OrthoDB" id="1787000at2"/>
<proteinExistence type="predicted"/>
<dbReference type="KEGG" id="dfg:B0537_11385"/>
<dbReference type="STRING" id="1833852.B0537_11385"/>
<keyword evidence="3" id="KW-1185">Reference proteome</keyword>
<evidence type="ECO:0000313" key="3">
    <source>
        <dbReference type="Proteomes" id="UP000189464"/>
    </source>
</evidence>
<reference evidence="2 3" key="1">
    <citation type="journal article" date="2016" name="Int. J. Syst. Evol. Microbiol.">
        <title>Desulfotomaculum ferrireducens sp. nov., a moderately thermophilic sulfate-reducing and dissimilatory Fe(III)-reducing bacterium isolated from compost.</title>
        <authorList>
            <person name="Yang G."/>
            <person name="Guo J."/>
            <person name="Zhuang L."/>
            <person name="Yuan Y."/>
            <person name="Zhou S."/>
        </authorList>
    </citation>
    <scope>NUCLEOTIDE SEQUENCE [LARGE SCALE GENOMIC DNA]</scope>
    <source>
        <strain evidence="2 3">GSS09</strain>
    </source>
</reference>
<dbReference type="AlphaFoldDB" id="A0A1S6IXY1"/>
<evidence type="ECO:0000256" key="1">
    <source>
        <dbReference type="SAM" id="MobiDB-lite"/>
    </source>
</evidence>
<dbReference type="EMBL" id="CP019698">
    <property type="protein sequence ID" value="AQS59627.1"/>
    <property type="molecule type" value="Genomic_DNA"/>
</dbReference>
<accession>A0A1S6IXY1</accession>
<feature type="region of interest" description="Disordered" evidence="1">
    <location>
        <begin position="26"/>
        <end position="77"/>
    </location>
</feature>
<dbReference type="Proteomes" id="UP000189464">
    <property type="component" value="Chromosome"/>
</dbReference>
<evidence type="ECO:0000313" key="2">
    <source>
        <dbReference type="EMBL" id="AQS59627.1"/>
    </source>
</evidence>
<name>A0A1S6IXY1_9FIRM</name>
<sequence>MKKRGKLVLLGVILLAFVAVGTKPLWSGGREKAETPQVVTTQTEASQTDMSNSEPSQAKASAKAAGQNQADQQQAAAVNAKAPKLAKLLEDSFAKGKPVAVVYTYNADC</sequence>
<feature type="compositionally biased region" description="Polar residues" evidence="1">
    <location>
        <begin position="37"/>
        <end position="55"/>
    </location>
</feature>
<gene>
    <name evidence="2" type="ORF">B0537_11385</name>
</gene>
<protein>
    <submittedName>
        <fullName evidence="2">Uncharacterized protein</fullName>
    </submittedName>
</protein>